<dbReference type="Proteomes" id="UP000502996">
    <property type="component" value="Chromosome"/>
</dbReference>
<dbReference type="Pfam" id="PF09348">
    <property type="entry name" value="DUF1990"/>
    <property type="match status" value="1"/>
</dbReference>
<dbReference type="EMBL" id="CP049257">
    <property type="protein sequence ID" value="QIG43135.1"/>
    <property type="molecule type" value="Genomic_DNA"/>
</dbReference>
<evidence type="ECO:0000313" key="2">
    <source>
        <dbReference type="EMBL" id="QIG43135.1"/>
    </source>
</evidence>
<dbReference type="RefSeq" id="WP_165232057.1">
    <property type="nucleotide sequence ID" value="NZ_CP049257.1"/>
</dbReference>
<dbReference type="KEGG" id="nano:G5V58_10515"/>
<name>A0A6G6WDG0_9ACTN</name>
<protein>
    <submittedName>
        <fullName evidence="2">DUF1990 family protein</fullName>
    </submittedName>
</protein>
<accession>A0A6G6WDG0</accession>
<dbReference type="AlphaFoldDB" id="A0A6G6WDG0"/>
<dbReference type="InterPro" id="IPR018960">
    <property type="entry name" value="DUF1990"/>
</dbReference>
<sequence>MPSTGSAWTLSGHPEVGEEAFLAERDADGTWVHVRAISRPGTWYARLGGPAGRFAQRLVTERYLRAAGQL</sequence>
<feature type="domain" description="DUF1990" evidence="1">
    <location>
        <begin position="9"/>
        <end position="66"/>
    </location>
</feature>
<keyword evidence="3" id="KW-1185">Reference proteome</keyword>
<reference evidence="2 3" key="1">
    <citation type="submission" date="2020-02" db="EMBL/GenBank/DDBJ databases">
        <title>Full genome sequence of Nocardioides sp. R-3366.</title>
        <authorList>
            <person name="Im W.-T."/>
        </authorList>
    </citation>
    <scope>NUCLEOTIDE SEQUENCE [LARGE SCALE GENOMIC DNA]</scope>
    <source>
        <strain evidence="2 3">R-3366</strain>
    </source>
</reference>
<proteinExistence type="predicted"/>
<gene>
    <name evidence="2" type="ORF">G5V58_10515</name>
</gene>
<evidence type="ECO:0000259" key="1">
    <source>
        <dbReference type="Pfam" id="PF09348"/>
    </source>
</evidence>
<evidence type="ECO:0000313" key="3">
    <source>
        <dbReference type="Proteomes" id="UP000502996"/>
    </source>
</evidence>
<organism evidence="2 3">
    <name type="scientific">Nocardioides anomalus</name>
    <dbReference type="NCBI Taxonomy" id="2712223"/>
    <lineage>
        <taxon>Bacteria</taxon>
        <taxon>Bacillati</taxon>
        <taxon>Actinomycetota</taxon>
        <taxon>Actinomycetes</taxon>
        <taxon>Propionibacteriales</taxon>
        <taxon>Nocardioidaceae</taxon>
        <taxon>Nocardioides</taxon>
    </lineage>
</organism>